<dbReference type="CDD" id="cd18787">
    <property type="entry name" value="SF2_C_DEAD"/>
    <property type="match status" value="1"/>
</dbReference>
<dbReference type="PROSITE" id="PS51194">
    <property type="entry name" value="HELICASE_CTER"/>
    <property type="match status" value="1"/>
</dbReference>
<dbReference type="InterPro" id="IPR027417">
    <property type="entry name" value="P-loop_NTPase"/>
</dbReference>
<evidence type="ECO:0000313" key="11">
    <source>
        <dbReference type="Proteomes" id="UP001162031"/>
    </source>
</evidence>
<dbReference type="Pfam" id="PF00270">
    <property type="entry name" value="DEAD"/>
    <property type="match status" value="1"/>
</dbReference>
<organism evidence="10 11">
    <name type="scientific">Hyaloperonospora brassicae</name>
    <name type="common">Brassica downy mildew</name>
    <name type="synonym">Peronospora brassicae</name>
    <dbReference type="NCBI Taxonomy" id="162125"/>
    <lineage>
        <taxon>Eukaryota</taxon>
        <taxon>Sar</taxon>
        <taxon>Stramenopiles</taxon>
        <taxon>Oomycota</taxon>
        <taxon>Peronosporomycetes</taxon>
        <taxon>Peronosporales</taxon>
        <taxon>Peronosporaceae</taxon>
        <taxon>Hyaloperonospora</taxon>
    </lineage>
</organism>
<sequence>MLPALLVRRRGPALSLAAATAATAPTSRLYSVPPSFADLGLDARLVAGLREKHITTPTAIQAQSIPAILTRRNVLCTAQTGTGKTLAYLTPVIEQLLRQETAAAHTPHALNSADGPLQVVQQRPRALVLLPSRELALQVAAVAKQLSHSAKFASCTVTSGERKSIQQKNTARRLDLVIGTPGRVAKCISKGDFFVSRIGTVVIDEADTMFDAKMGFRAELDAVLGPIQASALKRKQPLQVILAAATIRPPIDQVVQKKFGDLRVVSDNKIHKTPSTIKEEFVRVISESKHSALRETLRLHDAGADAAMAPAKTMIFCRNAASVRSTEHMLREHGFHEAVCLHGDMPPARRRDAIQAFTEDAEVNVLVCTDLAARGLDFDSVKHVIIFDFPKTAVDYVHRAGRTGRAGEQGLVTSLVTKHDLALATSIENSKRSNSTIKELREDKAASSCVTAARQLASSDNLKEKQARRYPQKTRGGIGRGTKKLQKHKIRTLRPSR</sequence>
<feature type="domain" description="Helicase ATP-binding" evidence="7">
    <location>
        <begin position="65"/>
        <end position="265"/>
    </location>
</feature>
<gene>
    <name evidence="10" type="ORF">HBR001_LOCUS5238</name>
</gene>
<dbReference type="SMART" id="SM00490">
    <property type="entry name" value="HELICc"/>
    <property type="match status" value="1"/>
</dbReference>
<dbReference type="PROSITE" id="PS51192">
    <property type="entry name" value="HELICASE_ATP_BIND_1"/>
    <property type="match status" value="1"/>
</dbReference>
<dbReference type="EMBL" id="CANTFL010001109">
    <property type="protein sequence ID" value="CAI5731581.1"/>
    <property type="molecule type" value="Genomic_DNA"/>
</dbReference>
<keyword evidence="2" id="KW-0378">Hydrolase</keyword>
<keyword evidence="11" id="KW-1185">Reference proteome</keyword>
<feature type="compositionally biased region" description="Basic residues" evidence="6">
    <location>
        <begin position="481"/>
        <end position="497"/>
    </location>
</feature>
<dbReference type="Proteomes" id="UP001162031">
    <property type="component" value="Unassembled WGS sequence"/>
</dbReference>
<dbReference type="CDD" id="cd00268">
    <property type="entry name" value="DEADc"/>
    <property type="match status" value="1"/>
</dbReference>
<dbReference type="InterPro" id="IPR001650">
    <property type="entry name" value="Helicase_C-like"/>
</dbReference>
<dbReference type="GO" id="GO:0016787">
    <property type="term" value="F:hydrolase activity"/>
    <property type="evidence" value="ECO:0007669"/>
    <property type="project" value="UniProtKB-KW"/>
</dbReference>
<evidence type="ECO:0000256" key="1">
    <source>
        <dbReference type="ARBA" id="ARBA00022741"/>
    </source>
</evidence>
<dbReference type="PANTHER" id="PTHR47960">
    <property type="entry name" value="DEAD-BOX ATP-DEPENDENT RNA HELICASE 50"/>
    <property type="match status" value="1"/>
</dbReference>
<feature type="domain" description="DEAD-box RNA helicase Q" evidence="9">
    <location>
        <begin position="34"/>
        <end position="62"/>
    </location>
</feature>
<keyword evidence="1" id="KW-0547">Nucleotide-binding</keyword>
<evidence type="ECO:0000256" key="2">
    <source>
        <dbReference type="ARBA" id="ARBA00022801"/>
    </source>
</evidence>
<evidence type="ECO:0000259" key="7">
    <source>
        <dbReference type="PROSITE" id="PS51192"/>
    </source>
</evidence>
<dbReference type="AlphaFoldDB" id="A0AAV0U3M1"/>
<dbReference type="GO" id="GO:0005524">
    <property type="term" value="F:ATP binding"/>
    <property type="evidence" value="ECO:0007669"/>
    <property type="project" value="UniProtKB-KW"/>
</dbReference>
<evidence type="ECO:0008006" key="12">
    <source>
        <dbReference type="Google" id="ProtNLM"/>
    </source>
</evidence>
<evidence type="ECO:0000256" key="3">
    <source>
        <dbReference type="ARBA" id="ARBA00022806"/>
    </source>
</evidence>
<evidence type="ECO:0000313" key="10">
    <source>
        <dbReference type="EMBL" id="CAI5731581.1"/>
    </source>
</evidence>
<keyword evidence="3" id="KW-0347">Helicase</keyword>
<dbReference type="Pfam" id="PF00271">
    <property type="entry name" value="Helicase_C"/>
    <property type="match status" value="1"/>
</dbReference>
<dbReference type="InterPro" id="IPR014014">
    <property type="entry name" value="RNA_helicase_DEAD_Q_motif"/>
</dbReference>
<dbReference type="InterPro" id="IPR014001">
    <property type="entry name" value="Helicase_ATP-bd"/>
</dbReference>
<dbReference type="InterPro" id="IPR011545">
    <property type="entry name" value="DEAD/DEAH_box_helicase_dom"/>
</dbReference>
<dbReference type="PROSITE" id="PS51195">
    <property type="entry name" value="Q_MOTIF"/>
    <property type="match status" value="1"/>
</dbReference>
<protein>
    <recommendedName>
        <fullName evidence="12">RNA helicase</fullName>
    </recommendedName>
</protein>
<accession>A0AAV0U3M1</accession>
<evidence type="ECO:0000256" key="6">
    <source>
        <dbReference type="SAM" id="MobiDB-lite"/>
    </source>
</evidence>
<proteinExistence type="predicted"/>
<name>A0AAV0U3M1_HYABA</name>
<dbReference type="GO" id="GO:0003676">
    <property type="term" value="F:nucleic acid binding"/>
    <property type="evidence" value="ECO:0007669"/>
    <property type="project" value="InterPro"/>
</dbReference>
<feature type="short sequence motif" description="Q motif" evidence="5">
    <location>
        <begin position="34"/>
        <end position="62"/>
    </location>
</feature>
<evidence type="ECO:0000256" key="4">
    <source>
        <dbReference type="ARBA" id="ARBA00022840"/>
    </source>
</evidence>
<dbReference type="GO" id="GO:0003724">
    <property type="term" value="F:RNA helicase activity"/>
    <property type="evidence" value="ECO:0007669"/>
    <property type="project" value="InterPro"/>
</dbReference>
<dbReference type="SMART" id="SM00487">
    <property type="entry name" value="DEXDc"/>
    <property type="match status" value="1"/>
</dbReference>
<dbReference type="InterPro" id="IPR044742">
    <property type="entry name" value="DEAD/DEAH_RhlB"/>
</dbReference>
<keyword evidence="4" id="KW-0067">ATP-binding</keyword>
<reference evidence="10" key="1">
    <citation type="submission" date="2022-12" db="EMBL/GenBank/DDBJ databases">
        <authorList>
            <person name="Webb A."/>
        </authorList>
    </citation>
    <scope>NUCLEOTIDE SEQUENCE</scope>
    <source>
        <strain evidence="10">Hp1</strain>
    </source>
</reference>
<evidence type="ECO:0000259" key="8">
    <source>
        <dbReference type="PROSITE" id="PS51194"/>
    </source>
</evidence>
<feature type="domain" description="Helicase C-terminal" evidence="8">
    <location>
        <begin position="303"/>
        <end position="448"/>
    </location>
</feature>
<feature type="region of interest" description="Disordered" evidence="6">
    <location>
        <begin position="457"/>
        <end position="497"/>
    </location>
</feature>
<evidence type="ECO:0000259" key="9">
    <source>
        <dbReference type="PROSITE" id="PS51195"/>
    </source>
</evidence>
<dbReference type="Gene3D" id="3.40.50.300">
    <property type="entry name" value="P-loop containing nucleotide triphosphate hydrolases"/>
    <property type="match status" value="2"/>
</dbReference>
<dbReference type="SUPFAM" id="SSF52540">
    <property type="entry name" value="P-loop containing nucleoside triphosphate hydrolases"/>
    <property type="match status" value="1"/>
</dbReference>
<comment type="caution">
    <text evidence="10">The sequence shown here is derived from an EMBL/GenBank/DDBJ whole genome shotgun (WGS) entry which is preliminary data.</text>
</comment>
<evidence type="ECO:0000256" key="5">
    <source>
        <dbReference type="PROSITE-ProRule" id="PRU00552"/>
    </source>
</evidence>